<keyword evidence="3" id="KW-1185">Reference proteome</keyword>
<evidence type="ECO:0000256" key="1">
    <source>
        <dbReference type="SAM" id="MobiDB-lite"/>
    </source>
</evidence>
<name>A0ABU3BM80_9BACT</name>
<dbReference type="NCBIfam" id="TIGR02453">
    <property type="entry name" value="TIGR02453 family protein"/>
    <property type="match status" value="1"/>
</dbReference>
<comment type="caution">
    <text evidence="2">The sequence shown here is derived from an EMBL/GenBank/DDBJ whole genome shotgun (WGS) entry which is preliminary data.</text>
</comment>
<dbReference type="RefSeq" id="WP_311661442.1">
    <property type="nucleotide sequence ID" value="NZ_JAVRHT010000001.1"/>
</dbReference>
<feature type="compositionally biased region" description="Pro residues" evidence="1">
    <location>
        <begin position="40"/>
        <end position="49"/>
    </location>
</feature>
<evidence type="ECO:0000313" key="3">
    <source>
        <dbReference type="Proteomes" id="UP001267426"/>
    </source>
</evidence>
<dbReference type="PANTHER" id="PTHR36452:SF1">
    <property type="entry name" value="DUF2461 DOMAIN-CONTAINING PROTEIN"/>
    <property type="match status" value="1"/>
</dbReference>
<dbReference type="InterPro" id="IPR012808">
    <property type="entry name" value="CHP02453"/>
</dbReference>
<reference evidence="2 3" key="1">
    <citation type="submission" date="2023-09" db="EMBL/GenBank/DDBJ databases">
        <authorList>
            <person name="Rey-Velasco X."/>
        </authorList>
    </citation>
    <scope>NUCLEOTIDE SEQUENCE [LARGE SCALE GENOMIC DNA]</scope>
    <source>
        <strain evidence="2 3">F394</strain>
    </source>
</reference>
<evidence type="ECO:0000313" key="2">
    <source>
        <dbReference type="EMBL" id="MDT0630382.1"/>
    </source>
</evidence>
<dbReference type="Proteomes" id="UP001267426">
    <property type="component" value="Unassembled WGS sequence"/>
</dbReference>
<proteinExistence type="predicted"/>
<protein>
    <submittedName>
        <fullName evidence="2">DUF2461 domain-containing protein</fullName>
    </submittedName>
</protein>
<feature type="region of interest" description="Disordered" evidence="1">
    <location>
        <begin position="1"/>
        <end position="49"/>
    </location>
</feature>
<dbReference type="Pfam" id="PF09365">
    <property type="entry name" value="DUF2461"/>
    <property type="match status" value="1"/>
</dbReference>
<organism evidence="2 3">
    <name type="scientific">Rubrivirga litoralis</name>
    <dbReference type="NCBI Taxonomy" id="3075598"/>
    <lineage>
        <taxon>Bacteria</taxon>
        <taxon>Pseudomonadati</taxon>
        <taxon>Rhodothermota</taxon>
        <taxon>Rhodothermia</taxon>
        <taxon>Rhodothermales</taxon>
        <taxon>Rubricoccaceae</taxon>
        <taxon>Rubrivirga</taxon>
    </lineage>
</organism>
<dbReference type="EMBL" id="JAVRHT010000001">
    <property type="protein sequence ID" value="MDT0630382.1"/>
    <property type="molecule type" value="Genomic_DNA"/>
</dbReference>
<gene>
    <name evidence="2" type="ORF">RM540_01365</name>
</gene>
<dbReference type="PANTHER" id="PTHR36452">
    <property type="entry name" value="CHROMOSOME 12, WHOLE GENOME SHOTGUN SEQUENCE"/>
    <property type="match status" value="1"/>
</dbReference>
<sequence length="297" mass="32961">MPARQTPGAAALGSREMRTRRRTPPRPPRRRAGWYDAGAAPPPLAAPPKTLPMIDALPPFPGLSDDGLQFLRELREHNDREWFAPRKATYEDEVREPMRMLAADLSRRLPERGLPLGGAPKKSVFRIYRDVRFSRDKSPYKTHASLALGRGGDRKAPGALYVQVAPGASLVGGGFWRPERRLLRRWRERMVAEPDAFLDIADDLRAAGLRFQATGDTSKGDGAANLLKRMPRGFQEWADSPVADYLRWKGGFAAFRDDVPDAVVQTPAFADLAVETAEALRPLLEYGWALVDEAPGA</sequence>
<feature type="compositionally biased region" description="Basic residues" evidence="1">
    <location>
        <begin position="18"/>
        <end position="32"/>
    </location>
</feature>
<accession>A0ABU3BM80</accession>